<keyword evidence="1" id="KW-1133">Transmembrane helix</keyword>
<accession>A0A7J7GKK6</accession>
<protein>
    <submittedName>
        <fullName evidence="2">Uncharacterized protein</fullName>
    </submittedName>
</protein>
<dbReference type="AlphaFoldDB" id="A0A7J7GKK6"/>
<name>A0A7J7GKK6_CAMSI</name>
<dbReference type="EMBL" id="JACBKZ010000010">
    <property type="protein sequence ID" value="KAF5941339.1"/>
    <property type="molecule type" value="Genomic_DNA"/>
</dbReference>
<keyword evidence="1" id="KW-0472">Membrane</keyword>
<proteinExistence type="predicted"/>
<gene>
    <name evidence="2" type="ORF">HYC85_022506</name>
</gene>
<comment type="caution">
    <text evidence="2">The sequence shown here is derived from an EMBL/GenBank/DDBJ whole genome shotgun (WGS) entry which is preliminary data.</text>
</comment>
<evidence type="ECO:0000313" key="3">
    <source>
        <dbReference type="Proteomes" id="UP000593564"/>
    </source>
</evidence>
<dbReference type="Proteomes" id="UP000593564">
    <property type="component" value="Unassembled WGS sequence"/>
</dbReference>
<feature type="transmembrane region" description="Helical" evidence="1">
    <location>
        <begin position="87"/>
        <end position="108"/>
    </location>
</feature>
<keyword evidence="1" id="KW-0812">Transmembrane</keyword>
<evidence type="ECO:0000313" key="2">
    <source>
        <dbReference type="EMBL" id="KAF5941339.1"/>
    </source>
</evidence>
<sequence length="126" mass="14477">MIQGLFEGDGYELTALGRIRIKSVEIPSPTKSFDRSLNRSSESEDEFYYYTPLLDGTLTKMSKLSLANVGFSSPSLNKPSKLLEKGIIPLFFFFFFFFFFFLNTFHFLRHCASDFPNCLAYAIGYL</sequence>
<evidence type="ECO:0000256" key="1">
    <source>
        <dbReference type="SAM" id="Phobius"/>
    </source>
</evidence>
<organism evidence="2 3">
    <name type="scientific">Camellia sinensis</name>
    <name type="common">Tea plant</name>
    <name type="synonym">Thea sinensis</name>
    <dbReference type="NCBI Taxonomy" id="4442"/>
    <lineage>
        <taxon>Eukaryota</taxon>
        <taxon>Viridiplantae</taxon>
        <taxon>Streptophyta</taxon>
        <taxon>Embryophyta</taxon>
        <taxon>Tracheophyta</taxon>
        <taxon>Spermatophyta</taxon>
        <taxon>Magnoliopsida</taxon>
        <taxon>eudicotyledons</taxon>
        <taxon>Gunneridae</taxon>
        <taxon>Pentapetalae</taxon>
        <taxon>asterids</taxon>
        <taxon>Ericales</taxon>
        <taxon>Theaceae</taxon>
        <taxon>Camellia</taxon>
    </lineage>
</organism>
<reference evidence="3" key="1">
    <citation type="journal article" date="2020" name="Nat. Commun.">
        <title>Genome assembly of wild tea tree DASZ reveals pedigree and selection history of tea varieties.</title>
        <authorList>
            <person name="Zhang W."/>
            <person name="Zhang Y."/>
            <person name="Qiu H."/>
            <person name="Guo Y."/>
            <person name="Wan H."/>
            <person name="Zhang X."/>
            <person name="Scossa F."/>
            <person name="Alseekh S."/>
            <person name="Zhang Q."/>
            <person name="Wang P."/>
            <person name="Xu L."/>
            <person name="Schmidt M.H."/>
            <person name="Jia X."/>
            <person name="Li D."/>
            <person name="Zhu A."/>
            <person name="Guo F."/>
            <person name="Chen W."/>
            <person name="Ni D."/>
            <person name="Usadel B."/>
            <person name="Fernie A.R."/>
            <person name="Wen W."/>
        </authorList>
    </citation>
    <scope>NUCLEOTIDE SEQUENCE [LARGE SCALE GENOMIC DNA]</scope>
    <source>
        <strain evidence="3">cv. G240</strain>
    </source>
</reference>
<reference evidence="2 3" key="2">
    <citation type="submission" date="2020-07" db="EMBL/GenBank/DDBJ databases">
        <title>Genome assembly of wild tea tree DASZ reveals pedigree and selection history of tea varieties.</title>
        <authorList>
            <person name="Zhang W."/>
        </authorList>
    </citation>
    <scope>NUCLEOTIDE SEQUENCE [LARGE SCALE GENOMIC DNA]</scope>
    <source>
        <strain evidence="3">cv. G240</strain>
        <tissue evidence="2">Leaf</tissue>
    </source>
</reference>
<keyword evidence="3" id="KW-1185">Reference proteome</keyword>